<sequence>MSPESQPVSRTRSRRVDAERNRGAILGAARRLFDERGTDVPLDEVAKTAEIANATLYRHFATRADLLVAVYAEEVVELDELSRRLMDHTEPGQAFTDWLRAFVHHVATKTDLALAIPDEARGSRFDEWHSTMRTAAERLLDRAQEAGAVRPELTVTELLALANGIALTGRTPAGLDAMLDLIRDGYRSRQSKR</sequence>
<dbReference type="InterPro" id="IPR050109">
    <property type="entry name" value="HTH-type_TetR-like_transc_reg"/>
</dbReference>
<dbReference type="InterPro" id="IPR009057">
    <property type="entry name" value="Homeodomain-like_sf"/>
</dbReference>
<proteinExistence type="predicted"/>
<evidence type="ECO:0000256" key="4">
    <source>
        <dbReference type="PROSITE-ProRule" id="PRU00335"/>
    </source>
</evidence>
<protein>
    <submittedName>
        <fullName evidence="6">TetR family transcriptional regulator</fullName>
    </submittedName>
</protein>
<gene>
    <name evidence="6" type="ORF">EV650_3774</name>
</gene>
<name>A0A4R7ZPG4_9ACTN</name>
<dbReference type="GO" id="GO:0003700">
    <property type="term" value="F:DNA-binding transcription factor activity"/>
    <property type="evidence" value="ECO:0007669"/>
    <property type="project" value="TreeGrafter"/>
</dbReference>
<dbReference type="AlphaFoldDB" id="A0A4R7ZPG4"/>
<evidence type="ECO:0000313" key="7">
    <source>
        <dbReference type="Proteomes" id="UP000295447"/>
    </source>
</evidence>
<dbReference type="Pfam" id="PF21597">
    <property type="entry name" value="TetR_C_43"/>
    <property type="match status" value="1"/>
</dbReference>
<keyword evidence="7" id="KW-1185">Reference proteome</keyword>
<dbReference type="RefSeq" id="WP_134120337.1">
    <property type="nucleotide sequence ID" value="NZ_SODF01000002.1"/>
</dbReference>
<dbReference type="GO" id="GO:0000976">
    <property type="term" value="F:transcription cis-regulatory region binding"/>
    <property type="evidence" value="ECO:0007669"/>
    <property type="project" value="TreeGrafter"/>
</dbReference>
<evidence type="ECO:0000256" key="3">
    <source>
        <dbReference type="ARBA" id="ARBA00023163"/>
    </source>
</evidence>
<dbReference type="InterPro" id="IPR001647">
    <property type="entry name" value="HTH_TetR"/>
</dbReference>
<dbReference type="PRINTS" id="PR00455">
    <property type="entry name" value="HTHTETR"/>
</dbReference>
<evidence type="ECO:0000256" key="1">
    <source>
        <dbReference type="ARBA" id="ARBA00023015"/>
    </source>
</evidence>
<organism evidence="6 7">
    <name type="scientific">Kribbella kalugense</name>
    <dbReference type="NCBI Taxonomy" id="2512221"/>
    <lineage>
        <taxon>Bacteria</taxon>
        <taxon>Bacillati</taxon>
        <taxon>Actinomycetota</taxon>
        <taxon>Actinomycetes</taxon>
        <taxon>Propionibacteriales</taxon>
        <taxon>Kribbellaceae</taxon>
        <taxon>Kribbella</taxon>
    </lineage>
</organism>
<dbReference type="PANTHER" id="PTHR30055:SF234">
    <property type="entry name" value="HTH-TYPE TRANSCRIPTIONAL REGULATOR BETI"/>
    <property type="match status" value="1"/>
</dbReference>
<dbReference type="SUPFAM" id="SSF48498">
    <property type="entry name" value="Tetracyclin repressor-like, C-terminal domain"/>
    <property type="match status" value="1"/>
</dbReference>
<feature type="domain" description="HTH tetR-type" evidence="5">
    <location>
        <begin position="19"/>
        <end position="78"/>
    </location>
</feature>
<evidence type="ECO:0000256" key="2">
    <source>
        <dbReference type="ARBA" id="ARBA00023125"/>
    </source>
</evidence>
<feature type="DNA-binding region" description="H-T-H motif" evidence="4">
    <location>
        <begin position="41"/>
        <end position="60"/>
    </location>
</feature>
<evidence type="ECO:0000313" key="6">
    <source>
        <dbReference type="EMBL" id="TDW17210.1"/>
    </source>
</evidence>
<comment type="caution">
    <text evidence="6">The sequence shown here is derived from an EMBL/GenBank/DDBJ whole genome shotgun (WGS) entry which is preliminary data.</text>
</comment>
<dbReference type="InterPro" id="IPR036271">
    <property type="entry name" value="Tet_transcr_reg_TetR-rel_C_sf"/>
</dbReference>
<accession>A0A4R7ZPG4</accession>
<keyword evidence="1" id="KW-0805">Transcription regulation</keyword>
<dbReference type="OrthoDB" id="3382616at2"/>
<dbReference type="Gene3D" id="1.10.357.10">
    <property type="entry name" value="Tetracycline Repressor, domain 2"/>
    <property type="match status" value="1"/>
</dbReference>
<dbReference type="Pfam" id="PF00440">
    <property type="entry name" value="TetR_N"/>
    <property type="match status" value="1"/>
</dbReference>
<keyword evidence="3" id="KW-0804">Transcription</keyword>
<dbReference type="PROSITE" id="PS50977">
    <property type="entry name" value="HTH_TETR_2"/>
    <property type="match status" value="1"/>
</dbReference>
<dbReference type="Proteomes" id="UP000295447">
    <property type="component" value="Unassembled WGS sequence"/>
</dbReference>
<reference evidence="6 7" key="1">
    <citation type="submission" date="2019-03" db="EMBL/GenBank/DDBJ databases">
        <title>Genomic Encyclopedia of Type Strains, Phase III (KMG-III): the genomes of soil and plant-associated and newly described type strains.</title>
        <authorList>
            <person name="Whitman W."/>
        </authorList>
    </citation>
    <scope>NUCLEOTIDE SEQUENCE [LARGE SCALE GENOMIC DNA]</scope>
    <source>
        <strain evidence="6 7">VKM Ac-2570</strain>
    </source>
</reference>
<dbReference type="EMBL" id="SODF01000002">
    <property type="protein sequence ID" value="TDW17210.1"/>
    <property type="molecule type" value="Genomic_DNA"/>
</dbReference>
<dbReference type="InterPro" id="IPR049445">
    <property type="entry name" value="TetR_SbtR-like_C"/>
</dbReference>
<dbReference type="SUPFAM" id="SSF46689">
    <property type="entry name" value="Homeodomain-like"/>
    <property type="match status" value="1"/>
</dbReference>
<keyword evidence="2 4" id="KW-0238">DNA-binding</keyword>
<evidence type="ECO:0000259" key="5">
    <source>
        <dbReference type="PROSITE" id="PS50977"/>
    </source>
</evidence>
<dbReference type="PANTHER" id="PTHR30055">
    <property type="entry name" value="HTH-TYPE TRANSCRIPTIONAL REGULATOR RUTR"/>
    <property type="match status" value="1"/>
</dbReference>